<organism evidence="2 3">
    <name type="scientific">Sphagnum troendelagicum</name>
    <dbReference type="NCBI Taxonomy" id="128251"/>
    <lineage>
        <taxon>Eukaryota</taxon>
        <taxon>Viridiplantae</taxon>
        <taxon>Streptophyta</taxon>
        <taxon>Embryophyta</taxon>
        <taxon>Bryophyta</taxon>
        <taxon>Sphagnophytina</taxon>
        <taxon>Sphagnopsida</taxon>
        <taxon>Sphagnales</taxon>
        <taxon>Sphagnaceae</taxon>
        <taxon>Sphagnum</taxon>
    </lineage>
</organism>
<dbReference type="Pfam" id="PF13578">
    <property type="entry name" value="Methyltransf_24"/>
    <property type="match status" value="1"/>
</dbReference>
<name>A0ABP0UHQ2_9BRYO</name>
<keyword evidence="1" id="KW-1133">Transmembrane helix</keyword>
<reference evidence="2" key="1">
    <citation type="submission" date="2024-02" db="EMBL/GenBank/DDBJ databases">
        <authorList>
            <consortium name="ELIXIR-Norway"/>
            <consortium name="Elixir Norway"/>
        </authorList>
    </citation>
    <scope>NUCLEOTIDE SEQUENCE</scope>
</reference>
<evidence type="ECO:0000313" key="2">
    <source>
        <dbReference type="EMBL" id="CAK9221026.1"/>
    </source>
</evidence>
<evidence type="ECO:0008006" key="4">
    <source>
        <dbReference type="Google" id="ProtNLM"/>
    </source>
</evidence>
<keyword evidence="3" id="KW-1185">Reference proteome</keyword>
<sequence>MDWKSDQFARVKNQFTRVKSSSGINSIPALVIVATIAYLFGVLSSQTLFPVLRISQVVSKADAPKMLDLKTTDGFDDEDKFNHKPGEPDLHINPKPLLLTSPLSEDLVTFDNTDCKMDLGQELVRTVLLEKLFDGVSPFEDFPPEHVVDLLKKERIKGWGSTTTVFRRLMIEVKPRIVIELGTFLGASAIHMAGLAHELGLHTDILCVDDFRGWPGFRNTRFNDIKQKNGDVMLMYQFMQNVVSKNMTGTILPIPFGTISALSMFCTWGILADLIEVDASHDFHSAWADINVAHRLLRPGGVMFGHDYTTKADRQGVRRAVDMFARLNTLTVERDGEHWILRNQTTT</sequence>
<dbReference type="EMBL" id="OZ019895">
    <property type="protein sequence ID" value="CAK9221026.1"/>
    <property type="molecule type" value="Genomic_DNA"/>
</dbReference>
<proteinExistence type="predicted"/>
<dbReference type="Proteomes" id="UP001497512">
    <property type="component" value="Chromosome 3"/>
</dbReference>
<feature type="transmembrane region" description="Helical" evidence="1">
    <location>
        <begin position="21"/>
        <end position="43"/>
    </location>
</feature>
<dbReference type="InterPro" id="IPR029063">
    <property type="entry name" value="SAM-dependent_MTases_sf"/>
</dbReference>
<dbReference type="PANTHER" id="PTHR37909:SF1">
    <property type="entry name" value="S-ADENOSYL-L-METHIONINE-DEPENDENT METHYLTRANSFERASES SUPERFAMILY PROTEIN"/>
    <property type="match status" value="1"/>
</dbReference>
<evidence type="ECO:0000313" key="3">
    <source>
        <dbReference type="Proteomes" id="UP001497512"/>
    </source>
</evidence>
<evidence type="ECO:0000256" key="1">
    <source>
        <dbReference type="SAM" id="Phobius"/>
    </source>
</evidence>
<accession>A0ABP0UHQ2</accession>
<dbReference type="Gene3D" id="3.40.50.150">
    <property type="entry name" value="Vaccinia Virus protein VP39"/>
    <property type="match status" value="1"/>
</dbReference>
<gene>
    <name evidence="2" type="ORF">CSSPTR1EN2_LOCUS15750</name>
</gene>
<keyword evidence="1" id="KW-0472">Membrane</keyword>
<dbReference type="SUPFAM" id="SSF53335">
    <property type="entry name" value="S-adenosyl-L-methionine-dependent methyltransferases"/>
    <property type="match status" value="1"/>
</dbReference>
<protein>
    <recommendedName>
        <fullName evidence="4">S-adenosyl-L-methionine-dependent methyltransferase</fullName>
    </recommendedName>
</protein>
<keyword evidence="1" id="KW-0812">Transmembrane</keyword>
<dbReference type="PANTHER" id="PTHR37909">
    <property type="entry name" value="S-ADENOSYL-L-METHIONINE-DEPENDENT METHYLTRANSFERASES SUPERFAMILY PROTEIN"/>
    <property type="match status" value="1"/>
</dbReference>